<evidence type="ECO:0000256" key="2">
    <source>
        <dbReference type="ARBA" id="ARBA00022692"/>
    </source>
</evidence>
<feature type="region of interest" description="Disordered" evidence="5">
    <location>
        <begin position="378"/>
        <end position="404"/>
    </location>
</feature>
<dbReference type="PANTHER" id="PTHR21389:SF0">
    <property type="entry name" value="ETOPOSIDE-INDUCED PROTEIN 2.4 HOMOLOG"/>
    <property type="match status" value="1"/>
</dbReference>
<evidence type="ECO:0000256" key="6">
    <source>
        <dbReference type="SAM" id="Phobius"/>
    </source>
</evidence>
<keyword evidence="8" id="KW-1185">Reference proteome</keyword>
<accession>A0ABY8ERB2</accession>
<evidence type="ECO:0000256" key="1">
    <source>
        <dbReference type="ARBA" id="ARBA00004141"/>
    </source>
</evidence>
<evidence type="ECO:0000256" key="4">
    <source>
        <dbReference type="ARBA" id="ARBA00023136"/>
    </source>
</evidence>
<keyword evidence="4 6" id="KW-0472">Membrane</keyword>
<dbReference type="Pfam" id="PF07264">
    <property type="entry name" value="EI24"/>
    <property type="match status" value="1"/>
</dbReference>
<feature type="transmembrane region" description="Helical" evidence="6">
    <location>
        <begin position="129"/>
        <end position="150"/>
    </location>
</feature>
<proteinExistence type="predicted"/>
<keyword evidence="3 6" id="KW-1133">Transmembrane helix</keyword>
<reference evidence="7 8" key="1">
    <citation type="journal article" date="2020" name="Elife">
        <title>Loss of centromere function drives karyotype evolution in closely related Malassezia species.</title>
        <authorList>
            <person name="Sankaranarayanan S.R."/>
            <person name="Ianiri G."/>
            <person name="Coelho M.A."/>
            <person name="Reza M.H."/>
            <person name="Thimmappa B.C."/>
            <person name="Ganguly P."/>
            <person name="Vadnala R.N."/>
            <person name="Sun S."/>
            <person name="Siddharthan R."/>
            <person name="Tellgren-Roth C."/>
            <person name="Dawson T.L."/>
            <person name="Heitman J."/>
            <person name="Sanyal K."/>
        </authorList>
    </citation>
    <scope>NUCLEOTIDE SEQUENCE [LARGE SCALE GENOMIC DNA]</scope>
    <source>
        <strain evidence="7">CBS14141</strain>
    </source>
</reference>
<evidence type="ECO:0000256" key="3">
    <source>
        <dbReference type="ARBA" id="ARBA00022989"/>
    </source>
</evidence>
<organism evidence="7 8">
    <name type="scientific">Malassezia furfur</name>
    <name type="common">Pityriasis versicolor infection agent</name>
    <name type="synonym">Pityrosporum furfur</name>
    <dbReference type="NCBI Taxonomy" id="55194"/>
    <lineage>
        <taxon>Eukaryota</taxon>
        <taxon>Fungi</taxon>
        <taxon>Dikarya</taxon>
        <taxon>Basidiomycota</taxon>
        <taxon>Ustilaginomycotina</taxon>
        <taxon>Malasseziomycetes</taxon>
        <taxon>Malasseziales</taxon>
        <taxon>Malasseziaceae</taxon>
        <taxon>Malassezia</taxon>
    </lineage>
</organism>
<gene>
    <name evidence="7" type="ORF">GLX27_002741</name>
</gene>
<feature type="transmembrane region" description="Helical" evidence="6">
    <location>
        <begin position="269"/>
        <end position="288"/>
    </location>
</feature>
<evidence type="ECO:0000313" key="7">
    <source>
        <dbReference type="EMBL" id="WFD48074.1"/>
    </source>
</evidence>
<dbReference type="EMBL" id="CP046236">
    <property type="protein sequence ID" value="WFD48074.1"/>
    <property type="molecule type" value="Genomic_DNA"/>
</dbReference>
<evidence type="ECO:0000313" key="8">
    <source>
        <dbReference type="Proteomes" id="UP000818624"/>
    </source>
</evidence>
<keyword evidence="2 6" id="KW-0812">Transmembrane</keyword>
<sequence length="433" mass="47317">MKRHDRAFLQSVDLNTDANLGSQLDEDYDAGWPSSSTGLWSAKGPTVYAPRMSLARSAKLHAQWALGGWSDANQWKRAMKLVRMSSELRLGLVKGLLLSGVVCALVYFFSLTLLPEFRSAEEEEEQAVWIGSVSSAFWLYPLIAGSYLIASTWTMGVAEAAHSAQNLHVPDMRERLQHTSWVEHVSRAVLIANYSLVCLALQYVPWIGPALAFLVMSLVDGYFCFEQVWAVRGWTFEKRLRFSESHWSYLIGFGVPSTAVSFFHPSGLLNLMLFMLVFPVCTVLALLAEPMPTSSSLGSQATMLPTGPQNDRSKELSTLMPARIPLFWPTVRVRRMLLTLVPRVAPLGAGARAAPKKYDRPGMSPRMPRQSAAQFVGGAWTGSPVGSPAPSVPSTPAPSASAGSAAPWLASSVSIPMAMDQGSLGARKFHKTQ</sequence>
<comment type="subcellular location">
    <subcellularLocation>
        <location evidence="1">Membrane</location>
        <topology evidence="1">Multi-pass membrane protein</topology>
    </subcellularLocation>
</comment>
<evidence type="ECO:0008006" key="9">
    <source>
        <dbReference type="Google" id="ProtNLM"/>
    </source>
</evidence>
<feature type="compositionally biased region" description="Polar residues" evidence="5">
    <location>
        <begin position="295"/>
        <end position="310"/>
    </location>
</feature>
<feature type="transmembrane region" description="Helical" evidence="6">
    <location>
        <begin position="88"/>
        <end position="109"/>
    </location>
</feature>
<dbReference type="InterPro" id="IPR059112">
    <property type="entry name" value="CysZ/EI24"/>
</dbReference>
<name>A0ABY8ERB2_MALFU</name>
<dbReference type="PANTHER" id="PTHR21389">
    <property type="entry name" value="P53 INDUCED PROTEIN"/>
    <property type="match status" value="1"/>
</dbReference>
<feature type="region of interest" description="Disordered" evidence="5">
    <location>
        <begin position="295"/>
        <end position="314"/>
    </location>
</feature>
<dbReference type="Proteomes" id="UP000818624">
    <property type="component" value="Chromosome 3"/>
</dbReference>
<evidence type="ECO:0000256" key="5">
    <source>
        <dbReference type="SAM" id="MobiDB-lite"/>
    </source>
</evidence>
<protein>
    <recommendedName>
        <fullName evidence="9">Etoposide-induced protein 2.4</fullName>
    </recommendedName>
</protein>